<keyword evidence="2" id="KW-1185">Reference proteome</keyword>
<evidence type="ECO:0000313" key="2">
    <source>
        <dbReference type="Proteomes" id="UP001165060"/>
    </source>
</evidence>
<proteinExistence type="predicted"/>
<gene>
    <name evidence="1" type="ORF">TeGR_g380</name>
</gene>
<reference evidence="1 2" key="1">
    <citation type="journal article" date="2023" name="Commun. Biol.">
        <title>Genome analysis of Parmales, the sister group of diatoms, reveals the evolutionary specialization of diatoms from phago-mixotrophs to photoautotrophs.</title>
        <authorList>
            <person name="Ban H."/>
            <person name="Sato S."/>
            <person name="Yoshikawa S."/>
            <person name="Yamada K."/>
            <person name="Nakamura Y."/>
            <person name="Ichinomiya M."/>
            <person name="Sato N."/>
            <person name="Blanc-Mathieu R."/>
            <person name="Endo H."/>
            <person name="Kuwata A."/>
            <person name="Ogata H."/>
        </authorList>
    </citation>
    <scope>NUCLEOTIDE SEQUENCE [LARGE SCALE GENOMIC DNA]</scope>
</reference>
<dbReference type="Proteomes" id="UP001165060">
    <property type="component" value="Unassembled WGS sequence"/>
</dbReference>
<name>A0ABQ6MKX4_9STRA</name>
<evidence type="ECO:0000313" key="1">
    <source>
        <dbReference type="EMBL" id="GMI27739.1"/>
    </source>
</evidence>
<sequence length="171" mass="19527">MRHLPPSSIPSSLPFSSSPLETDLLGTFPVPPRLTLTFPFSRTLLSNEYLSRCNSPFSSCPPEFFYLSPMGELVHGRGVSPETATSILWRSKPQAEEGNYAMEVTRRFGRRTSGTVAVYRLVELPPLVEGNRIKNFFKVTYRKLVRKKERKVVWKKGFGKLKELQPWPLKP</sequence>
<comment type="caution">
    <text evidence="1">The sequence shown here is derived from an EMBL/GenBank/DDBJ whole genome shotgun (WGS) entry which is preliminary data.</text>
</comment>
<protein>
    <submittedName>
        <fullName evidence="1">Uncharacterized protein</fullName>
    </submittedName>
</protein>
<organism evidence="1 2">
    <name type="scientific">Tetraparma gracilis</name>
    <dbReference type="NCBI Taxonomy" id="2962635"/>
    <lineage>
        <taxon>Eukaryota</taxon>
        <taxon>Sar</taxon>
        <taxon>Stramenopiles</taxon>
        <taxon>Ochrophyta</taxon>
        <taxon>Bolidophyceae</taxon>
        <taxon>Parmales</taxon>
        <taxon>Triparmaceae</taxon>
        <taxon>Tetraparma</taxon>
    </lineage>
</organism>
<dbReference type="EMBL" id="BRYB01001525">
    <property type="protein sequence ID" value="GMI27739.1"/>
    <property type="molecule type" value="Genomic_DNA"/>
</dbReference>
<accession>A0ABQ6MKX4</accession>